<feature type="transmembrane region" description="Helical" evidence="1">
    <location>
        <begin position="158"/>
        <end position="179"/>
    </location>
</feature>
<dbReference type="InterPro" id="IPR025291">
    <property type="entry name" value="DUF4153"/>
</dbReference>
<feature type="transmembrane region" description="Helical" evidence="1">
    <location>
        <begin position="65"/>
        <end position="84"/>
    </location>
</feature>
<gene>
    <name evidence="2" type="ORF">COV59_01235</name>
</gene>
<feature type="transmembrane region" description="Helical" evidence="1">
    <location>
        <begin position="240"/>
        <end position="265"/>
    </location>
</feature>
<proteinExistence type="predicted"/>
<keyword evidence="1" id="KW-0812">Transmembrane</keyword>
<feature type="transmembrane region" description="Helical" evidence="1">
    <location>
        <begin position="316"/>
        <end position="336"/>
    </location>
</feature>
<evidence type="ECO:0000256" key="1">
    <source>
        <dbReference type="SAM" id="Phobius"/>
    </source>
</evidence>
<feature type="transmembrane region" description="Helical" evidence="1">
    <location>
        <begin position="40"/>
        <end position="58"/>
    </location>
</feature>
<keyword evidence="1" id="KW-1133">Transmembrane helix</keyword>
<evidence type="ECO:0000313" key="2">
    <source>
        <dbReference type="EMBL" id="PIR04340.1"/>
    </source>
</evidence>
<feature type="transmembrane region" description="Helical" evidence="1">
    <location>
        <begin position="285"/>
        <end position="304"/>
    </location>
</feature>
<dbReference type="Pfam" id="PF13687">
    <property type="entry name" value="DUF4153"/>
    <property type="match status" value="1"/>
</dbReference>
<feature type="transmembrane region" description="Helical" evidence="1">
    <location>
        <begin position="14"/>
        <end position="34"/>
    </location>
</feature>
<feature type="transmembrane region" description="Helical" evidence="1">
    <location>
        <begin position="90"/>
        <end position="109"/>
    </location>
</feature>
<accession>A0A2H0N606</accession>
<evidence type="ECO:0000313" key="3">
    <source>
        <dbReference type="Proteomes" id="UP000229600"/>
    </source>
</evidence>
<protein>
    <submittedName>
        <fullName evidence="2">Uncharacterized protein</fullName>
    </submittedName>
</protein>
<feature type="transmembrane region" description="Helical" evidence="1">
    <location>
        <begin position="381"/>
        <end position="401"/>
    </location>
</feature>
<name>A0A2H0N606_9BACT</name>
<feature type="transmembrane region" description="Helical" evidence="1">
    <location>
        <begin position="199"/>
        <end position="220"/>
    </location>
</feature>
<organism evidence="2 3">
    <name type="scientific">Candidatus Magasanikbacteria bacterium CG11_big_fil_rev_8_21_14_0_20_39_34</name>
    <dbReference type="NCBI Taxonomy" id="1974653"/>
    <lineage>
        <taxon>Bacteria</taxon>
        <taxon>Candidatus Magasanikiibacteriota</taxon>
    </lineage>
</organism>
<sequence>MFLKKNHNERLRRLSYVVFGLSVATGLEFLVWGYRGGLGFFLFTLLFCFGFIFITHYTRRICHPYGLLLGLPAVVISFDVFFYNNYLVQIWAPFFVFVLLFAMVFITTVEKQPGLFFALKNIRFVQSLQDSFSKWKVVFQDVLHWKTKNKYSEALKKIGKGLLFSLPLVIIFGSLFYAADAIFADITNKVFHFDIDPIVFLHIVRIVFFASLLSAIFYVLIGETHSLHDRKWKIKKLDNVVTSVVLGVLNILFAIFVFIQFAYLFGNSEYVLKTGISFADYARNGFFQLVWIIILSAILLITVYRSSDEHKANRIVDLFQVVFIAQVCVVAASALRRMYLYQEVYGFTTLRLYVEWFIYYAIIVLIFAALGILLRQSFRKFFYSSVILGVMALTWVCSVNVDYRIAKENIGRYIQGKNGLDMLQLTQELSLDTLPAMQSLSQEEMGRNLNIFELKNMGDYLKKREMDLRNRAGATEFHIGTYRALKSYLELEHFYGEKVRDANRKFALFYDFDKYLSSVSRPPQNQFSKVGVPSLLHYQYAYSEVEENSHFITVLYFPERNYLKEDGNFEQNAIVRLYNTHYDEHTLKTTYDLIGEEKYPLAREKMPYRLHYQDYDVYESYIKSNFYVLTNGSFVMLNVWDGQNVYYKPMIQGDQYLGLQKISFRNLSELKKLVGVLR</sequence>
<dbReference type="EMBL" id="PCWN01000004">
    <property type="protein sequence ID" value="PIR04340.1"/>
    <property type="molecule type" value="Genomic_DNA"/>
</dbReference>
<comment type="caution">
    <text evidence="2">The sequence shown here is derived from an EMBL/GenBank/DDBJ whole genome shotgun (WGS) entry which is preliminary data.</text>
</comment>
<reference evidence="2 3" key="1">
    <citation type="submission" date="2017-09" db="EMBL/GenBank/DDBJ databases">
        <title>Depth-based differentiation of microbial function through sediment-hosted aquifers and enrichment of novel symbionts in the deep terrestrial subsurface.</title>
        <authorList>
            <person name="Probst A.J."/>
            <person name="Ladd B."/>
            <person name="Jarett J.K."/>
            <person name="Geller-Mcgrath D.E."/>
            <person name="Sieber C.M."/>
            <person name="Emerson J.B."/>
            <person name="Anantharaman K."/>
            <person name="Thomas B.C."/>
            <person name="Malmstrom R."/>
            <person name="Stieglmeier M."/>
            <person name="Klingl A."/>
            <person name="Woyke T."/>
            <person name="Ryan C.M."/>
            <person name="Banfield J.F."/>
        </authorList>
    </citation>
    <scope>NUCLEOTIDE SEQUENCE [LARGE SCALE GENOMIC DNA]</scope>
    <source>
        <strain evidence="2">CG11_big_fil_rev_8_21_14_0_20_39_34</strain>
    </source>
</reference>
<dbReference type="AlphaFoldDB" id="A0A2H0N606"/>
<keyword evidence="1" id="KW-0472">Membrane</keyword>
<dbReference type="Proteomes" id="UP000229600">
    <property type="component" value="Unassembled WGS sequence"/>
</dbReference>
<feature type="transmembrane region" description="Helical" evidence="1">
    <location>
        <begin position="356"/>
        <end position="374"/>
    </location>
</feature>